<name>A0ABQ7H8N4_DUNSA</name>
<comment type="caution">
    <text evidence="4">The sequence shown here is derived from an EMBL/GenBank/DDBJ whole genome shotgun (WGS) entry which is preliminary data.</text>
</comment>
<dbReference type="PANTHER" id="PTHR46142">
    <property type="match status" value="1"/>
</dbReference>
<dbReference type="InterPro" id="IPR037523">
    <property type="entry name" value="VOC_core"/>
</dbReference>
<evidence type="ECO:0000256" key="2">
    <source>
        <dbReference type="SAM" id="MobiDB-lite"/>
    </source>
</evidence>
<evidence type="ECO:0000313" key="4">
    <source>
        <dbReference type="EMBL" id="KAF5843193.1"/>
    </source>
</evidence>
<reference evidence="4" key="1">
    <citation type="submission" date="2017-08" db="EMBL/GenBank/DDBJ databases">
        <authorList>
            <person name="Polle J.E."/>
            <person name="Barry K."/>
            <person name="Cushman J."/>
            <person name="Schmutz J."/>
            <person name="Tran D."/>
            <person name="Hathwaick L.T."/>
            <person name="Yim W.C."/>
            <person name="Jenkins J."/>
            <person name="Mckie-Krisberg Z.M."/>
            <person name="Prochnik S."/>
            <person name="Lindquist E."/>
            <person name="Dockter R.B."/>
            <person name="Adam C."/>
            <person name="Molina H."/>
            <person name="Bunkerborg J."/>
            <person name="Jin E."/>
            <person name="Buchheim M."/>
            <person name="Magnuson J."/>
        </authorList>
    </citation>
    <scope>NUCLEOTIDE SEQUENCE</scope>
    <source>
        <strain evidence="4">CCAP 19/18</strain>
    </source>
</reference>
<dbReference type="InterPro" id="IPR018146">
    <property type="entry name" value="Glyoxalase_1_CS"/>
</dbReference>
<feature type="domain" description="VOC" evidence="3">
    <location>
        <begin position="9"/>
        <end position="129"/>
    </location>
</feature>
<evidence type="ECO:0000256" key="1">
    <source>
        <dbReference type="ARBA" id="ARBA00022723"/>
    </source>
</evidence>
<gene>
    <name evidence="4" type="ORF">DUNSADRAFT_1620</name>
</gene>
<feature type="compositionally biased region" description="Low complexity" evidence="2">
    <location>
        <begin position="188"/>
        <end position="201"/>
    </location>
</feature>
<dbReference type="Gene3D" id="3.10.180.10">
    <property type="entry name" value="2,3-Dihydroxybiphenyl 1,2-Dioxygenase, domain 1"/>
    <property type="match status" value="1"/>
</dbReference>
<feature type="region of interest" description="Disordered" evidence="2">
    <location>
        <begin position="159"/>
        <end position="215"/>
    </location>
</feature>
<dbReference type="SUPFAM" id="SSF54593">
    <property type="entry name" value="Glyoxalase/Bleomycin resistance protein/Dihydroxybiphenyl dioxygenase"/>
    <property type="match status" value="1"/>
</dbReference>
<organism evidence="4 5">
    <name type="scientific">Dunaliella salina</name>
    <name type="common">Green alga</name>
    <name type="synonym">Protococcus salinus</name>
    <dbReference type="NCBI Taxonomy" id="3046"/>
    <lineage>
        <taxon>Eukaryota</taxon>
        <taxon>Viridiplantae</taxon>
        <taxon>Chlorophyta</taxon>
        <taxon>core chlorophytes</taxon>
        <taxon>Chlorophyceae</taxon>
        <taxon>CS clade</taxon>
        <taxon>Chlamydomonadales</taxon>
        <taxon>Dunaliellaceae</taxon>
        <taxon>Dunaliella</taxon>
    </lineage>
</organism>
<evidence type="ECO:0000313" key="5">
    <source>
        <dbReference type="Proteomes" id="UP000815325"/>
    </source>
</evidence>
<dbReference type="Pfam" id="PF00903">
    <property type="entry name" value="Glyoxalase"/>
    <property type="match status" value="1"/>
</dbReference>
<dbReference type="PANTHER" id="PTHR46142:SF3">
    <property type="entry name" value="F18B13.24 PROTEIN"/>
    <property type="match status" value="1"/>
</dbReference>
<keyword evidence="4" id="KW-0560">Oxidoreductase</keyword>
<dbReference type="PROSITE" id="PS00934">
    <property type="entry name" value="GLYOXALASE_I_1"/>
    <property type="match status" value="1"/>
</dbReference>
<dbReference type="InterPro" id="IPR029068">
    <property type="entry name" value="Glyas_Bleomycin-R_OHBP_Dase"/>
</dbReference>
<dbReference type="Proteomes" id="UP000815325">
    <property type="component" value="Unassembled WGS sequence"/>
</dbReference>
<dbReference type="GO" id="GO:0051213">
    <property type="term" value="F:dioxygenase activity"/>
    <property type="evidence" value="ECO:0007669"/>
    <property type="project" value="UniProtKB-KW"/>
</dbReference>
<dbReference type="PROSITE" id="PS51819">
    <property type="entry name" value="VOC"/>
    <property type="match status" value="1"/>
</dbReference>
<dbReference type="EMBL" id="MU069447">
    <property type="protein sequence ID" value="KAF5843193.1"/>
    <property type="molecule type" value="Genomic_DNA"/>
</dbReference>
<keyword evidence="4" id="KW-0223">Dioxygenase</keyword>
<evidence type="ECO:0000259" key="3">
    <source>
        <dbReference type="PROSITE" id="PS51819"/>
    </source>
</evidence>
<dbReference type="InterPro" id="IPR004360">
    <property type="entry name" value="Glyas_Fos-R_dOase_dom"/>
</dbReference>
<keyword evidence="1" id="KW-0479">Metal-binding</keyword>
<proteinExistence type="predicted"/>
<accession>A0ABQ7H8N4</accession>
<sequence>MGTALNLKCLNHISIKVHDVDASTFFYTKVLGFTLVKRPSSFRFNGAWLHNYGLGIHLIGGGPKREPMPINPRNDHLSFQAASSTSEIQAQLEKMAIPYLKEVVVEDGMCVTQLFFHDPDNMMIEICNCELLPVVPATADRAASLDAQTLKILERLQKEEEGDHPMDGQVAGSGNSGLLGAQVPRPPSSTSNSSSRSSMESVWAQHAHAPSAHVH</sequence>
<protein>
    <submittedName>
        <fullName evidence="4">Glyoxalase/Bleomycin resistance protein/Dihydroxybiphenyl dioxygenase</fullName>
    </submittedName>
</protein>
<keyword evidence="5" id="KW-1185">Reference proteome</keyword>